<keyword evidence="1" id="KW-0472">Membrane</keyword>
<keyword evidence="1" id="KW-1133">Transmembrane helix</keyword>
<organism evidence="2 3">
    <name type="scientific">Arachis duranensis</name>
    <name type="common">Wild peanut</name>
    <dbReference type="NCBI Taxonomy" id="130453"/>
    <lineage>
        <taxon>Eukaryota</taxon>
        <taxon>Viridiplantae</taxon>
        <taxon>Streptophyta</taxon>
        <taxon>Embryophyta</taxon>
        <taxon>Tracheophyta</taxon>
        <taxon>Spermatophyta</taxon>
        <taxon>Magnoliopsida</taxon>
        <taxon>eudicotyledons</taxon>
        <taxon>Gunneridae</taxon>
        <taxon>Pentapetalae</taxon>
        <taxon>rosids</taxon>
        <taxon>fabids</taxon>
        <taxon>Fabales</taxon>
        <taxon>Fabaceae</taxon>
        <taxon>Papilionoideae</taxon>
        <taxon>50 kb inversion clade</taxon>
        <taxon>dalbergioids sensu lato</taxon>
        <taxon>Dalbergieae</taxon>
        <taxon>Pterocarpus clade</taxon>
        <taxon>Arachis</taxon>
    </lineage>
</organism>
<evidence type="ECO:0000313" key="2">
    <source>
        <dbReference type="Proteomes" id="UP000515211"/>
    </source>
</evidence>
<dbReference type="AlphaFoldDB" id="A0A6P5N7H8"/>
<keyword evidence="1" id="KW-0812">Transmembrane</keyword>
<accession>A0A6P5N7H8</accession>
<reference evidence="3" key="2">
    <citation type="submission" date="2025-08" db="UniProtKB">
        <authorList>
            <consortium name="RefSeq"/>
        </authorList>
    </citation>
    <scope>IDENTIFICATION</scope>
    <source>
        <tissue evidence="3">Whole plant</tissue>
    </source>
</reference>
<reference evidence="2" key="1">
    <citation type="journal article" date="2016" name="Nat. Genet.">
        <title>The genome sequences of Arachis duranensis and Arachis ipaensis, the diploid ancestors of cultivated peanut.</title>
        <authorList>
            <person name="Bertioli D.J."/>
            <person name="Cannon S.B."/>
            <person name="Froenicke L."/>
            <person name="Huang G."/>
            <person name="Farmer A.D."/>
            <person name="Cannon E.K."/>
            <person name="Liu X."/>
            <person name="Gao D."/>
            <person name="Clevenger J."/>
            <person name="Dash S."/>
            <person name="Ren L."/>
            <person name="Moretzsohn M.C."/>
            <person name="Shirasawa K."/>
            <person name="Huang W."/>
            <person name="Vidigal B."/>
            <person name="Abernathy B."/>
            <person name="Chu Y."/>
            <person name="Niederhuth C.E."/>
            <person name="Umale P."/>
            <person name="Araujo A.C."/>
            <person name="Kozik A."/>
            <person name="Kim K.D."/>
            <person name="Burow M.D."/>
            <person name="Varshney R.K."/>
            <person name="Wang X."/>
            <person name="Zhang X."/>
            <person name="Barkley N."/>
            <person name="Guimaraes P.M."/>
            <person name="Isobe S."/>
            <person name="Guo B."/>
            <person name="Liao B."/>
            <person name="Stalker H.T."/>
            <person name="Schmitz R.J."/>
            <person name="Scheffler B.E."/>
            <person name="Leal-Bertioli S.C."/>
            <person name="Xun X."/>
            <person name="Jackson S.A."/>
            <person name="Michelmore R."/>
            <person name="Ozias-Akins P."/>
        </authorList>
    </citation>
    <scope>NUCLEOTIDE SEQUENCE [LARGE SCALE GENOMIC DNA]</scope>
    <source>
        <strain evidence="2">cv. V14167</strain>
    </source>
</reference>
<dbReference type="GeneID" id="110278533"/>
<keyword evidence="2" id="KW-1185">Reference proteome</keyword>
<dbReference type="RefSeq" id="XP_020992449.1">
    <property type="nucleotide sequence ID" value="XM_021136790.1"/>
</dbReference>
<gene>
    <name evidence="3" type="primary">LOC110278533</name>
</gene>
<sequence>MPNSSSSTFLSEETAAIWIESTYRSFLLRHLKDEIKCNNGEVQLNLVTESPNRKSMGTSVEVQAANSAKMFSVEGENKAEGITENSEEWDDSIVSSYVSKMRMQNRMEASTRRERALAYAFSQQTSGKTWCGLFVWADGVQDELSERAVSGDDDGDRKMNFAWRMRKMEADIRNLKFITHVLGFGFLVVVIFVGMV</sequence>
<dbReference type="KEGG" id="adu:110278533"/>
<evidence type="ECO:0000313" key="3">
    <source>
        <dbReference type="RefSeq" id="XP_020992449.1"/>
    </source>
</evidence>
<protein>
    <submittedName>
        <fullName evidence="3">Protein IQ-DOMAIN 33-like</fullName>
    </submittedName>
</protein>
<dbReference type="Proteomes" id="UP000515211">
    <property type="component" value="Chromosome 3"/>
</dbReference>
<evidence type="ECO:0000256" key="1">
    <source>
        <dbReference type="SAM" id="Phobius"/>
    </source>
</evidence>
<proteinExistence type="predicted"/>
<name>A0A6P5N7H8_ARADU</name>
<feature type="transmembrane region" description="Helical" evidence="1">
    <location>
        <begin position="174"/>
        <end position="195"/>
    </location>
</feature>